<dbReference type="GeneTree" id="ENSGT00940000153414"/>
<dbReference type="AlphaFoldDB" id="A0AAY5F4S9"/>
<feature type="compositionally biased region" description="Polar residues" evidence="1">
    <location>
        <begin position="248"/>
        <end position="268"/>
    </location>
</feature>
<reference evidence="3" key="3">
    <citation type="submission" date="2025-09" db="UniProtKB">
        <authorList>
            <consortium name="Ensembl"/>
        </authorList>
    </citation>
    <scope>IDENTIFICATION</scope>
</reference>
<feature type="compositionally biased region" description="Polar residues" evidence="1">
    <location>
        <begin position="197"/>
        <end position="208"/>
    </location>
</feature>
<evidence type="ECO:0000313" key="3">
    <source>
        <dbReference type="Ensembl" id="ENSEEEP00000064068.1"/>
    </source>
</evidence>
<accession>A0AAY5F4S9</accession>
<dbReference type="GO" id="GO:0036297">
    <property type="term" value="P:interstrand cross-link repair"/>
    <property type="evidence" value="ECO:0007669"/>
    <property type="project" value="TreeGrafter"/>
</dbReference>
<protein>
    <recommendedName>
        <fullName evidence="2">RAD51 interacting motif domain-containing protein</fullName>
    </recommendedName>
</protein>
<feature type="region of interest" description="Disordered" evidence="1">
    <location>
        <begin position="164"/>
        <end position="316"/>
    </location>
</feature>
<keyword evidence="4" id="KW-1185">Reference proteome</keyword>
<evidence type="ECO:0000256" key="1">
    <source>
        <dbReference type="SAM" id="MobiDB-lite"/>
    </source>
</evidence>
<name>A0AAY5F4S9_ELEEL</name>
<feature type="compositionally biased region" description="Basic and acidic residues" evidence="1">
    <location>
        <begin position="220"/>
        <end position="242"/>
    </location>
</feature>
<proteinExistence type="predicted"/>
<evidence type="ECO:0000313" key="4">
    <source>
        <dbReference type="Proteomes" id="UP000314983"/>
    </source>
</evidence>
<dbReference type="GO" id="GO:0003697">
    <property type="term" value="F:single-stranded DNA binding"/>
    <property type="evidence" value="ECO:0007669"/>
    <property type="project" value="TreeGrafter"/>
</dbReference>
<dbReference type="PANTHER" id="PTHR15361">
    <property type="entry name" value="RAD51/NUKS-INTERACTING PROTEIN"/>
    <property type="match status" value="1"/>
</dbReference>
<dbReference type="Pfam" id="PF15696">
    <property type="entry name" value="RAD51_interact"/>
    <property type="match status" value="1"/>
</dbReference>
<reference evidence="3" key="2">
    <citation type="submission" date="2025-08" db="UniProtKB">
        <authorList>
            <consortium name="Ensembl"/>
        </authorList>
    </citation>
    <scope>IDENTIFICATION</scope>
</reference>
<dbReference type="InterPro" id="IPR031419">
    <property type="entry name" value="RAD51_interact"/>
</dbReference>
<dbReference type="InterPro" id="IPR052003">
    <property type="entry name" value="HR_DNA-Binding_Protein"/>
</dbReference>
<dbReference type="Ensembl" id="ENSEEET00000064591.1">
    <property type="protein sequence ID" value="ENSEEEP00000064068.1"/>
    <property type="gene ID" value="ENSEEEG00000026514.1"/>
</dbReference>
<evidence type="ECO:0000259" key="2">
    <source>
        <dbReference type="Pfam" id="PF15696"/>
    </source>
</evidence>
<reference evidence="3 4" key="1">
    <citation type="submission" date="2020-05" db="EMBL/GenBank/DDBJ databases">
        <title>Electrophorus electricus (electric eel) genome, fEleEle1, primary haplotype.</title>
        <authorList>
            <person name="Myers G."/>
            <person name="Meyer A."/>
            <person name="Fedrigo O."/>
            <person name="Formenti G."/>
            <person name="Rhie A."/>
            <person name="Tracey A."/>
            <person name="Sims Y."/>
            <person name="Jarvis E.D."/>
        </authorList>
    </citation>
    <scope>NUCLEOTIDE SEQUENCE [LARGE SCALE GENOMIC DNA]</scope>
</reference>
<feature type="domain" description="RAD51 interacting motif" evidence="2">
    <location>
        <begin position="308"/>
        <end position="333"/>
    </location>
</feature>
<sequence>MDRPARHRKSVNYSDFLADDDEDFAAVKAPPNKKARASVKEPVHEKNRKTTINSAKEIRLTDITGKGSKERVSLDEKLYKRDLEAALSLSLLHSTETVEEPITIGQDREKPLEDSPPVLTHFSADSSGLEQDKSSGQLLQDLPPKLSNYSVDVSELGLDQLISELSPSPAIPRQKKPSKTPQRQKPEENNCAVDQDYQPQNTPESETGFSDPDESEDEDYTAKRTGERKKPALKAVKTEKRPVKSAKAKSQSTALSRSPAVSQPASKRTPTTPPVTKPALCFSPAEGRLPKWNPPGLVGRSPSTCLSGPVKSPGSGLRLGLSRLARVKPLHPNTAAL</sequence>
<feature type="region of interest" description="Disordered" evidence="1">
    <location>
        <begin position="96"/>
        <end position="144"/>
    </location>
</feature>
<dbReference type="RefSeq" id="XP_035379676.1">
    <property type="nucleotide sequence ID" value="XM_035523783.1"/>
</dbReference>
<dbReference type="PANTHER" id="PTHR15361:SF4">
    <property type="entry name" value="RAD51-ASSOCIATED PROTEIN 1"/>
    <property type="match status" value="1"/>
</dbReference>
<feature type="compositionally biased region" description="Polar residues" evidence="1">
    <location>
        <begin position="123"/>
        <end position="138"/>
    </location>
</feature>
<organism evidence="3 4">
    <name type="scientific">Electrophorus electricus</name>
    <name type="common">Electric eel</name>
    <name type="synonym">Gymnotus electricus</name>
    <dbReference type="NCBI Taxonomy" id="8005"/>
    <lineage>
        <taxon>Eukaryota</taxon>
        <taxon>Metazoa</taxon>
        <taxon>Chordata</taxon>
        <taxon>Craniata</taxon>
        <taxon>Vertebrata</taxon>
        <taxon>Euteleostomi</taxon>
        <taxon>Actinopterygii</taxon>
        <taxon>Neopterygii</taxon>
        <taxon>Teleostei</taxon>
        <taxon>Ostariophysi</taxon>
        <taxon>Gymnotiformes</taxon>
        <taxon>Gymnotoidei</taxon>
        <taxon>Gymnotidae</taxon>
        <taxon>Electrophorus</taxon>
    </lineage>
</organism>
<dbReference type="GeneID" id="113586254"/>
<dbReference type="GO" id="GO:0000724">
    <property type="term" value="P:double-strand break repair via homologous recombination"/>
    <property type="evidence" value="ECO:0007669"/>
    <property type="project" value="TreeGrafter"/>
</dbReference>
<dbReference type="GO" id="GO:0003690">
    <property type="term" value="F:double-stranded DNA binding"/>
    <property type="evidence" value="ECO:0007669"/>
    <property type="project" value="TreeGrafter"/>
</dbReference>
<gene>
    <name evidence="3" type="primary">RAD51AP1</name>
</gene>
<dbReference type="Proteomes" id="UP000314983">
    <property type="component" value="Chromosome 2"/>
</dbReference>